<dbReference type="EMBL" id="JACDTY010000001">
    <property type="protein sequence ID" value="MBA1138742.1"/>
    <property type="molecule type" value="Genomic_DNA"/>
</dbReference>
<keyword evidence="5" id="KW-0560">Oxidoreductase</keyword>
<evidence type="ECO:0000313" key="13">
    <source>
        <dbReference type="EMBL" id="MBA1138742.1"/>
    </source>
</evidence>
<comment type="caution">
    <text evidence="13">The sequence shown here is derived from an EMBL/GenBank/DDBJ whole genome shotgun (WGS) entry which is preliminary data.</text>
</comment>
<dbReference type="GO" id="GO:0034599">
    <property type="term" value="P:cellular response to oxidative stress"/>
    <property type="evidence" value="ECO:0007669"/>
    <property type="project" value="TreeGrafter"/>
</dbReference>
<evidence type="ECO:0000256" key="1">
    <source>
        <dbReference type="ARBA" id="ARBA00003330"/>
    </source>
</evidence>
<dbReference type="SUPFAM" id="SSF52833">
    <property type="entry name" value="Thioredoxin-like"/>
    <property type="match status" value="1"/>
</dbReference>
<organism evidence="13 14">
    <name type="scientific">Mesorhizobium neociceri</name>
    <dbReference type="NCBI Taxonomy" id="1307853"/>
    <lineage>
        <taxon>Bacteria</taxon>
        <taxon>Pseudomonadati</taxon>
        <taxon>Pseudomonadota</taxon>
        <taxon>Alphaproteobacteria</taxon>
        <taxon>Hyphomicrobiales</taxon>
        <taxon>Phyllobacteriaceae</taxon>
        <taxon>Mesorhizobium</taxon>
    </lineage>
</organism>
<evidence type="ECO:0000313" key="14">
    <source>
        <dbReference type="Proteomes" id="UP000558284"/>
    </source>
</evidence>
<comment type="similarity">
    <text evidence="9">Belongs to the peroxiredoxin family. BCP/PrxQ subfamily.</text>
</comment>
<dbReference type="InterPro" id="IPR036249">
    <property type="entry name" value="Thioredoxin-like_sf"/>
</dbReference>
<dbReference type="Proteomes" id="UP000558284">
    <property type="component" value="Unassembled WGS sequence"/>
</dbReference>
<evidence type="ECO:0000256" key="10">
    <source>
        <dbReference type="ARBA" id="ARBA00042639"/>
    </source>
</evidence>
<comment type="function">
    <text evidence="1">Thiol-specific peroxidase that catalyzes the reduction of hydrogen peroxide and organic hydroperoxides to water and alcohols, respectively. Plays a role in cell protection against oxidative stress by detoxifying peroxides and as sensor of hydrogen peroxide-mediated signaling events.</text>
</comment>
<name>A0A838AYJ9_9HYPH</name>
<dbReference type="PANTHER" id="PTHR42801:SF7">
    <property type="entry name" value="SLL1159 PROTEIN"/>
    <property type="match status" value="1"/>
</dbReference>
<dbReference type="GO" id="GO:0005737">
    <property type="term" value="C:cytoplasm"/>
    <property type="evidence" value="ECO:0007669"/>
    <property type="project" value="TreeGrafter"/>
</dbReference>
<dbReference type="PANTHER" id="PTHR42801">
    <property type="entry name" value="THIOREDOXIN-DEPENDENT PEROXIDE REDUCTASE"/>
    <property type="match status" value="1"/>
</dbReference>
<dbReference type="AlphaFoldDB" id="A0A838AYJ9"/>
<keyword evidence="14" id="KW-1185">Reference proteome</keyword>
<comment type="catalytic activity">
    <reaction evidence="11">
        <text>a hydroperoxide + [thioredoxin]-dithiol = an alcohol + [thioredoxin]-disulfide + H2O</text>
        <dbReference type="Rhea" id="RHEA:62620"/>
        <dbReference type="Rhea" id="RHEA-COMP:10698"/>
        <dbReference type="Rhea" id="RHEA-COMP:10700"/>
        <dbReference type="ChEBI" id="CHEBI:15377"/>
        <dbReference type="ChEBI" id="CHEBI:29950"/>
        <dbReference type="ChEBI" id="CHEBI:30879"/>
        <dbReference type="ChEBI" id="CHEBI:35924"/>
        <dbReference type="ChEBI" id="CHEBI:50058"/>
        <dbReference type="EC" id="1.11.1.24"/>
    </reaction>
</comment>
<dbReference type="PROSITE" id="PS51352">
    <property type="entry name" value="THIOREDOXIN_2"/>
    <property type="match status" value="1"/>
</dbReference>
<evidence type="ECO:0000256" key="11">
    <source>
        <dbReference type="ARBA" id="ARBA00049091"/>
    </source>
</evidence>
<dbReference type="InterPro" id="IPR000866">
    <property type="entry name" value="AhpC/TSA"/>
</dbReference>
<dbReference type="Pfam" id="PF00578">
    <property type="entry name" value="AhpC-TSA"/>
    <property type="match status" value="1"/>
</dbReference>
<dbReference type="InterPro" id="IPR050924">
    <property type="entry name" value="Peroxiredoxin_BCP/PrxQ"/>
</dbReference>
<evidence type="ECO:0000256" key="3">
    <source>
        <dbReference type="ARBA" id="ARBA00022559"/>
    </source>
</evidence>
<evidence type="ECO:0000256" key="2">
    <source>
        <dbReference type="ARBA" id="ARBA00013017"/>
    </source>
</evidence>
<accession>A0A838AYJ9</accession>
<evidence type="ECO:0000256" key="7">
    <source>
        <dbReference type="ARBA" id="ARBA00023284"/>
    </source>
</evidence>
<keyword evidence="6" id="KW-1015">Disulfide bond</keyword>
<dbReference type="RefSeq" id="WP_181055489.1">
    <property type="nucleotide sequence ID" value="NZ_JACDTY010000001.1"/>
</dbReference>
<dbReference type="CDD" id="cd02970">
    <property type="entry name" value="PRX_like2"/>
    <property type="match status" value="1"/>
</dbReference>
<dbReference type="InterPro" id="IPR013766">
    <property type="entry name" value="Thioredoxin_domain"/>
</dbReference>
<keyword evidence="3" id="KW-0575">Peroxidase</keyword>
<proteinExistence type="inferred from homology"/>
<feature type="domain" description="Thioredoxin" evidence="12">
    <location>
        <begin position="44"/>
        <end position="217"/>
    </location>
</feature>
<dbReference type="Gene3D" id="3.40.30.10">
    <property type="entry name" value="Glutaredoxin"/>
    <property type="match status" value="1"/>
</dbReference>
<dbReference type="GO" id="GO:0045454">
    <property type="term" value="P:cell redox homeostasis"/>
    <property type="evidence" value="ECO:0007669"/>
    <property type="project" value="TreeGrafter"/>
</dbReference>
<evidence type="ECO:0000259" key="12">
    <source>
        <dbReference type="PROSITE" id="PS51352"/>
    </source>
</evidence>
<protein>
    <recommendedName>
        <fullName evidence="2">thioredoxin-dependent peroxiredoxin</fullName>
        <ecNumber evidence="2">1.11.1.24</ecNumber>
    </recommendedName>
    <alternativeName>
        <fullName evidence="8">Thioredoxin peroxidase</fullName>
    </alternativeName>
    <alternativeName>
        <fullName evidence="10">Thioredoxin-dependent peroxiredoxin Bcp</fullName>
    </alternativeName>
</protein>
<gene>
    <name evidence="13" type="ORF">H0241_00530</name>
</gene>
<evidence type="ECO:0000256" key="5">
    <source>
        <dbReference type="ARBA" id="ARBA00023002"/>
    </source>
</evidence>
<reference evidence="13 14" key="1">
    <citation type="submission" date="2020-07" db="EMBL/GenBank/DDBJ databases">
        <title>Definition of the novel symbiovar canariense within Mesorhizobium novociceri, a new species of genus Mesorhizobium nodulating Cicer canariense in the Caldera de Taburiente National Park (La Palma, Canary Islands).</title>
        <authorList>
            <person name="Leon-Barrios M."/>
            <person name="Perez-Yepez J."/>
            <person name="Flores-Felix J.D."/>
            <person name="Ramirez-Baena M.H."/>
            <person name="Pulido-Suarez L."/>
            <person name="Igual J.M."/>
            <person name="Velazquez E."/>
            <person name="Peix A."/>
        </authorList>
    </citation>
    <scope>NUCLEOTIDE SEQUENCE [LARGE SCALE GENOMIC DNA]</scope>
    <source>
        <strain evidence="13 14">CCANP35</strain>
    </source>
</reference>
<keyword evidence="4" id="KW-0049">Antioxidant</keyword>
<evidence type="ECO:0000256" key="8">
    <source>
        <dbReference type="ARBA" id="ARBA00032824"/>
    </source>
</evidence>
<evidence type="ECO:0000256" key="4">
    <source>
        <dbReference type="ARBA" id="ARBA00022862"/>
    </source>
</evidence>
<keyword evidence="7" id="KW-0676">Redox-active center</keyword>
<dbReference type="GO" id="GO:0008379">
    <property type="term" value="F:thioredoxin peroxidase activity"/>
    <property type="evidence" value="ECO:0007669"/>
    <property type="project" value="TreeGrafter"/>
</dbReference>
<sequence>MSLQDKLDAFKADFESKKAPRQAVEIMHRATAELIASGQADRALGVGAVAPSFTLVEADGGLVSSADLLARGPLVLSFYRGVWCPYCNIELGALQETWPAINATGAQLVSISPQSPANGRKAKRDKQVTFPMLSDPNGEVASAFGLRFRLPDDLIALYKSFGVDLPAVNEDPSWTLPMPARFVIRRDGIIVYAEVSPDYTIRPDPAGLLPLLTRLQNAVAA</sequence>
<dbReference type="EC" id="1.11.1.24" evidence="2"/>
<evidence type="ECO:0000256" key="9">
    <source>
        <dbReference type="ARBA" id="ARBA00038489"/>
    </source>
</evidence>
<evidence type="ECO:0000256" key="6">
    <source>
        <dbReference type="ARBA" id="ARBA00023157"/>
    </source>
</evidence>